<dbReference type="InterPro" id="IPR050846">
    <property type="entry name" value="TLCD"/>
</dbReference>
<evidence type="ECO:0000256" key="1">
    <source>
        <dbReference type="ARBA" id="ARBA00004141"/>
    </source>
</evidence>
<accession>A0ABR3ZX40</accession>
<dbReference type="SMART" id="SM00724">
    <property type="entry name" value="TLC"/>
    <property type="match status" value="1"/>
</dbReference>
<keyword evidence="9" id="KW-1185">Reference proteome</keyword>
<evidence type="ECO:0000256" key="5">
    <source>
        <dbReference type="PROSITE-ProRule" id="PRU00205"/>
    </source>
</evidence>
<feature type="transmembrane region" description="Helical" evidence="6">
    <location>
        <begin position="35"/>
        <end position="53"/>
    </location>
</feature>
<dbReference type="PANTHER" id="PTHR13439">
    <property type="entry name" value="CT120 PROTEIN"/>
    <property type="match status" value="1"/>
</dbReference>
<reference evidence="8 9" key="1">
    <citation type="submission" date="2024-09" db="EMBL/GenBank/DDBJ databases">
        <title>Rethinking Asexuality: The Enigmatic Case of Functional Sexual Genes in Lepraria (Stereocaulaceae).</title>
        <authorList>
            <person name="Doellman M."/>
            <person name="Sun Y."/>
            <person name="Barcenas-Pena A."/>
            <person name="Lumbsch H.T."/>
            <person name="Grewe F."/>
        </authorList>
    </citation>
    <scope>NUCLEOTIDE SEQUENCE [LARGE SCALE GENOMIC DNA]</scope>
    <source>
        <strain evidence="8 9">Mercado 3170</strain>
    </source>
</reference>
<feature type="transmembrane region" description="Helical" evidence="6">
    <location>
        <begin position="149"/>
        <end position="176"/>
    </location>
</feature>
<feature type="transmembrane region" description="Helical" evidence="6">
    <location>
        <begin position="272"/>
        <end position="293"/>
    </location>
</feature>
<evidence type="ECO:0000256" key="3">
    <source>
        <dbReference type="ARBA" id="ARBA00022989"/>
    </source>
</evidence>
<evidence type="ECO:0000259" key="7">
    <source>
        <dbReference type="PROSITE" id="PS50922"/>
    </source>
</evidence>
<keyword evidence="2 5" id="KW-0812">Transmembrane</keyword>
<name>A0ABR3ZX40_9LECA</name>
<evidence type="ECO:0000313" key="8">
    <source>
        <dbReference type="EMBL" id="KAL2037251.1"/>
    </source>
</evidence>
<dbReference type="InterPro" id="IPR006634">
    <property type="entry name" value="TLC-dom"/>
</dbReference>
<keyword evidence="4 5" id="KW-0472">Membrane</keyword>
<dbReference type="EMBL" id="JBEFKJ010000042">
    <property type="protein sequence ID" value="KAL2037251.1"/>
    <property type="molecule type" value="Genomic_DNA"/>
</dbReference>
<proteinExistence type="predicted"/>
<sequence length="316" mass="35524">MIDPIPPPPALIKALVQPIADAFSLRTLSLHGHEVLLAFCLYNVLSIYISPALSHRFFPATYPNLSPKTKVNWDVHVTSMFQAVFICSAALWIVLGDEERKNMNASERIWGYTGAMGMTQAFAAGYFAWDVLVSSMHLDVLGPGSLAHAISALIVTCLGFHPFANYYGIAFVLYELSTPLLNIHWFFDKCKLTGSRIQLYNGILLLITFFGCRLVWGTYQTVHIYRDIWYVLHTPGGREPASKSWLSSSPVTSTPDRAEIMRFSGAQVLPPWLAYVYLGSNTLLSALNFYWFWLMIAAVRKRFVPAEKKTDKIATE</sequence>
<dbReference type="PROSITE" id="PS50922">
    <property type="entry name" value="TLC"/>
    <property type="match status" value="1"/>
</dbReference>
<feature type="domain" description="TLC" evidence="7">
    <location>
        <begin position="68"/>
        <end position="304"/>
    </location>
</feature>
<keyword evidence="3 6" id="KW-1133">Transmembrane helix</keyword>
<gene>
    <name evidence="8" type="ORF">N7G274_009940</name>
</gene>
<dbReference type="Proteomes" id="UP001590950">
    <property type="component" value="Unassembled WGS sequence"/>
</dbReference>
<dbReference type="PANTHER" id="PTHR13439:SF0">
    <property type="entry name" value="TOPOISOMERASE I DAMAGE AFFECTED PROTEIN 4"/>
    <property type="match status" value="1"/>
</dbReference>
<dbReference type="Pfam" id="PF03798">
    <property type="entry name" value="TRAM_LAG1_CLN8"/>
    <property type="match status" value="1"/>
</dbReference>
<organism evidence="8 9">
    <name type="scientific">Stereocaulon virgatum</name>
    <dbReference type="NCBI Taxonomy" id="373712"/>
    <lineage>
        <taxon>Eukaryota</taxon>
        <taxon>Fungi</taxon>
        <taxon>Dikarya</taxon>
        <taxon>Ascomycota</taxon>
        <taxon>Pezizomycotina</taxon>
        <taxon>Lecanoromycetes</taxon>
        <taxon>OSLEUM clade</taxon>
        <taxon>Lecanoromycetidae</taxon>
        <taxon>Lecanorales</taxon>
        <taxon>Lecanorineae</taxon>
        <taxon>Stereocaulaceae</taxon>
        <taxon>Stereocaulon</taxon>
    </lineage>
</organism>
<evidence type="ECO:0000313" key="9">
    <source>
        <dbReference type="Proteomes" id="UP001590950"/>
    </source>
</evidence>
<comment type="caution">
    <text evidence="8">The sequence shown here is derived from an EMBL/GenBank/DDBJ whole genome shotgun (WGS) entry which is preliminary data.</text>
</comment>
<feature type="transmembrane region" description="Helical" evidence="6">
    <location>
        <begin position="197"/>
        <end position="216"/>
    </location>
</feature>
<protein>
    <recommendedName>
        <fullName evidence="7">TLC domain-containing protein</fullName>
    </recommendedName>
</protein>
<evidence type="ECO:0000256" key="4">
    <source>
        <dbReference type="ARBA" id="ARBA00023136"/>
    </source>
</evidence>
<comment type="subcellular location">
    <subcellularLocation>
        <location evidence="1">Membrane</location>
        <topology evidence="1">Multi-pass membrane protein</topology>
    </subcellularLocation>
</comment>
<evidence type="ECO:0000256" key="6">
    <source>
        <dbReference type="SAM" id="Phobius"/>
    </source>
</evidence>
<feature type="transmembrane region" description="Helical" evidence="6">
    <location>
        <begin position="109"/>
        <end position="129"/>
    </location>
</feature>
<feature type="transmembrane region" description="Helical" evidence="6">
    <location>
        <begin position="73"/>
        <end position="97"/>
    </location>
</feature>
<evidence type="ECO:0000256" key="2">
    <source>
        <dbReference type="ARBA" id="ARBA00022692"/>
    </source>
</evidence>